<evidence type="ECO:0000313" key="1">
    <source>
        <dbReference type="EMBL" id="KAK4884747.1"/>
    </source>
</evidence>
<organism evidence="1 2">
    <name type="scientific">Aquatica leii</name>
    <dbReference type="NCBI Taxonomy" id="1421715"/>
    <lineage>
        <taxon>Eukaryota</taxon>
        <taxon>Metazoa</taxon>
        <taxon>Ecdysozoa</taxon>
        <taxon>Arthropoda</taxon>
        <taxon>Hexapoda</taxon>
        <taxon>Insecta</taxon>
        <taxon>Pterygota</taxon>
        <taxon>Neoptera</taxon>
        <taxon>Endopterygota</taxon>
        <taxon>Coleoptera</taxon>
        <taxon>Polyphaga</taxon>
        <taxon>Elateriformia</taxon>
        <taxon>Elateroidea</taxon>
        <taxon>Lampyridae</taxon>
        <taxon>Luciolinae</taxon>
        <taxon>Aquatica</taxon>
    </lineage>
</organism>
<protein>
    <submittedName>
        <fullName evidence="1">Uncharacterized protein</fullName>
    </submittedName>
</protein>
<keyword evidence="2" id="KW-1185">Reference proteome</keyword>
<dbReference type="EMBL" id="JARPUR010000001">
    <property type="protein sequence ID" value="KAK4884747.1"/>
    <property type="molecule type" value="Genomic_DNA"/>
</dbReference>
<sequence>MIESKKSGAGDEDLYKPKIWYFDQMYFVLEHNQPRKSIDSMCSSSLSDKSNNHFYDSDGALYTVDVDDNVEVEYQKNLNWIQL</sequence>
<evidence type="ECO:0000313" key="2">
    <source>
        <dbReference type="Proteomes" id="UP001353858"/>
    </source>
</evidence>
<proteinExistence type="predicted"/>
<reference evidence="2" key="1">
    <citation type="submission" date="2023-01" db="EMBL/GenBank/DDBJ databases">
        <title>Key to firefly adult light organ development and bioluminescence: homeobox transcription factors regulate luciferase expression and transportation to peroxisome.</title>
        <authorList>
            <person name="Fu X."/>
        </authorList>
    </citation>
    <scope>NUCLEOTIDE SEQUENCE [LARGE SCALE GENOMIC DNA]</scope>
</reference>
<comment type="caution">
    <text evidence="1">The sequence shown here is derived from an EMBL/GenBank/DDBJ whole genome shotgun (WGS) entry which is preliminary data.</text>
</comment>
<dbReference type="Proteomes" id="UP001353858">
    <property type="component" value="Unassembled WGS sequence"/>
</dbReference>
<name>A0AAN7SJE6_9COLE</name>
<accession>A0AAN7SJE6</accession>
<dbReference type="AlphaFoldDB" id="A0AAN7SJE6"/>
<gene>
    <name evidence="1" type="ORF">RN001_001018</name>
</gene>